<feature type="domain" description="Sigma-54 factor interaction" evidence="6">
    <location>
        <begin position="202"/>
        <end position="431"/>
    </location>
</feature>
<dbReference type="GO" id="GO:0006355">
    <property type="term" value="P:regulation of DNA-templated transcription"/>
    <property type="evidence" value="ECO:0007669"/>
    <property type="project" value="InterPro"/>
</dbReference>
<keyword evidence="4" id="KW-0238">DNA-binding</keyword>
<dbReference type="PATRIC" id="fig|862908.3.peg.3125"/>
<dbReference type="HOGENOM" id="CLU_000445_132_1_7"/>
<dbReference type="PROSITE" id="PS50045">
    <property type="entry name" value="SIGMA54_INTERACT_4"/>
    <property type="match status" value="1"/>
</dbReference>
<dbReference type="Gene3D" id="3.40.50.300">
    <property type="entry name" value="P-loop containing nucleotide triphosphate hydrolases"/>
    <property type="match status" value="1"/>
</dbReference>
<protein>
    <submittedName>
        <fullName evidence="7">Sigma54-binding transcriptional regulator</fullName>
    </submittedName>
</protein>
<dbReference type="InterPro" id="IPR003593">
    <property type="entry name" value="AAA+_ATPase"/>
</dbReference>
<organism evidence="7 8">
    <name type="scientific">Halobacteriovorax marinus (strain ATCC BAA-682 / DSM 15412 / SJ)</name>
    <name type="common">Bacteriovorax marinus</name>
    <dbReference type="NCBI Taxonomy" id="862908"/>
    <lineage>
        <taxon>Bacteria</taxon>
        <taxon>Pseudomonadati</taxon>
        <taxon>Bdellovibrionota</taxon>
        <taxon>Bacteriovoracia</taxon>
        <taxon>Bacteriovoracales</taxon>
        <taxon>Halobacteriovoraceae</taxon>
        <taxon>Halobacteriovorax</taxon>
    </lineage>
</organism>
<keyword evidence="2" id="KW-0067">ATP-binding</keyword>
<keyword evidence="3" id="KW-0805">Transcription regulation</keyword>
<dbReference type="SMART" id="SM00382">
    <property type="entry name" value="AAA"/>
    <property type="match status" value="1"/>
</dbReference>
<evidence type="ECO:0000256" key="3">
    <source>
        <dbReference type="ARBA" id="ARBA00023015"/>
    </source>
</evidence>
<dbReference type="OrthoDB" id="5287622at2"/>
<name>E1X0J3_HALMS</name>
<accession>E1X0J3</accession>
<proteinExistence type="predicted"/>
<dbReference type="eggNOG" id="COG3829">
    <property type="taxonomic scope" value="Bacteria"/>
</dbReference>
<dbReference type="FunFam" id="3.40.50.300:FF:000006">
    <property type="entry name" value="DNA-binding transcriptional regulator NtrC"/>
    <property type="match status" value="1"/>
</dbReference>
<dbReference type="InterPro" id="IPR058031">
    <property type="entry name" value="AAA_lid_NorR"/>
</dbReference>
<dbReference type="Pfam" id="PF00158">
    <property type="entry name" value="Sigma54_activat"/>
    <property type="match status" value="1"/>
</dbReference>
<keyword evidence="1" id="KW-0547">Nucleotide-binding</keyword>
<dbReference type="AlphaFoldDB" id="E1X0J3"/>
<evidence type="ECO:0000256" key="1">
    <source>
        <dbReference type="ARBA" id="ARBA00022741"/>
    </source>
</evidence>
<dbReference type="InterPro" id="IPR002078">
    <property type="entry name" value="Sigma_54_int"/>
</dbReference>
<evidence type="ECO:0000313" key="8">
    <source>
        <dbReference type="Proteomes" id="UP000008963"/>
    </source>
</evidence>
<dbReference type="Gene3D" id="1.10.8.60">
    <property type="match status" value="1"/>
</dbReference>
<dbReference type="InterPro" id="IPR025944">
    <property type="entry name" value="Sigma_54_int_dom_CS"/>
</dbReference>
<dbReference type="GO" id="GO:0043565">
    <property type="term" value="F:sequence-specific DNA binding"/>
    <property type="evidence" value="ECO:0007669"/>
    <property type="project" value="InterPro"/>
</dbReference>
<dbReference type="PROSITE" id="PS00676">
    <property type="entry name" value="SIGMA54_INTERACT_2"/>
    <property type="match status" value="1"/>
</dbReference>
<sequence>MINWQEIKDLHVISKLEEILSKWFGVEQIYSDMHYKIRSGHVDKGYDFKNHFFKVQMQMNHGYNYMGQDIEKVTDALEGEDDKARSFETFFKHVKGVGAKVEIGGEVLGSVFAYPFVSSSITEEEVEEIKKHMIAEGANEADASAAVDGLRRLYPREIEYLQELVELVADEIKTFHSEISKRESRIKELNSELGDKYRYHMMIGKSKGMQQIYRLLEKISSSESSVLIQGQNGTGKELVAKAIHFYSPRKEKQFVALNCSAFNDNLLDSELFGHMKGSFTGAVKDKAGLFEVANGGTLFLDEIGDTSLSMQVKLLRVLQEGTYLPVGAHAPKKTDVRILAATNKDLKAMMASGEFREDLYYRINVINVNLPSLKDRAEDIPILMDHFLKKRCDESGMAMKQFSKKCMEILLDYHWPGNVRELENEVERLVVLAGEDKMITPDLLSPRILESGDKPVAVARGINTNGSLKDALEELEAMMIKEGLKRCNYNKSKLSKELGVSRASLIMKVDKYDLDKRKKAAGE</sequence>
<dbReference type="SUPFAM" id="SSF52540">
    <property type="entry name" value="P-loop containing nucleoside triphosphate hydrolases"/>
    <property type="match status" value="1"/>
</dbReference>
<dbReference type="InterPro" id="IPR025943">
    <property type="entry name" value="Sigma_54_int_dom_ATP-bd_2"/>
</dbReference>
<dbReference type="InterPro" id="IPR009057">
    <property type="entry name" value="Homeodomain-like_sf"/>
</dbReference>
<dbReference type="Gene3D" id="1.10.10.60">
    <property type="entry name" value="Homeodomain-like"/>
    <property type="match status" value="1"/>
</dbReference>
<dbReference type="KEGG" id="bmx:BMS_3271"/>
<dbReference type="EMBL" id="FQ312005">
    <property type="protein sequence ID" value="CBW28019.1"/>
    <property type="molecule type" value="Genomic_DNA"/>
</dbReference>
<gene>
    <name evidence="7" type="ordered locus">BMS_3271</name>
</gene>
<evidence type="ECO:0000313" key="7">
    <source>
        <dbReference type="EMBL" id="CBW28019.1"/>
    </source>
</evidence>
<evidence type="ECO:0000256" key="2">
    <source>
        <dbReference type="ARBA" id="ARBA00022840"/>
    </source>
</evidence>
<dbReference type="InterPro" id="IPR002197">
    <property type="entry name" value="HTH_Fis"/>
</dbReference>
<dbReference type="STRING" id="862908.BMS_3271"/>
<keyword evidence="8" id="KW-1185">Reference proteome</keyword>
<evidence type="ECO:0000256" key="4">
    <source>
        <dbReference type="ARBA" id="ARBA00023125"/>
    </source>
</evidence>
<dbReference type="CDD" id="cd00009">
    <property type="entry name" value="AAA"/>
    <property type="match status" value="1"/>
</dbReference>
<dbReference type="Pfam" id="PF25601">
    <property type="entry name" value="AAA_lid_14"/>
    <property type="match status" value="1"/>
</dbReference>
<keyword evidence="5" id="KW-0804">Transcription</keyword>
<dbReference type="InterPro" id="IPR027417">
    <property type="entry name" value="P-loop_NTPase"/>
</dbReference>
<evidence type="ECO:0000256" key="5">
    <source>
        <dbReference type="ARBA" id="ARBA00023163"/>
    </source>
</evidence>
<dbReference type="GO" id="GO:0005524">
    <property type="term" value="F:ATP binding"/>
    <property type="evidence" value="ECO:0007669"/>
    <property type="project" value="UniProtKB-KW"/>
</dbReference>
<dbReference type="Proteomes" id="UP000008963">
    <property type="component" value="Chromosome"/>
</dbReference>
<dbReference type="PANTHER" id="PTHR32071">
    <property type="entry name" value="TRANSCRIPTIONAL REGULATORY PROTEIN"/>
    <property type="match status" value="1"/>
</dbReference>
<dbReference type="SUPFAM" id="SSF46689">
    <property type="entry name" value="Homeodomain-like"/>
    <property type="match status" value="1"/>
</dbReference>
<evidence type="ECO:0000259" key="6">
    <source>
        <dbReference type="PROSITE" id="PS50045"/>
    </source>
</evidence>
<dbReference type="RefSeq" id="WP_014245789.1">
    <property type="nucleotide sequence ID" value="NC_016620.1"/>
</dbReference>
<dbReference type="Pfam" id="PF02954">
    <property type="entry name" value="HTH_8"/>
    <property type="match status" value="1"/>
</dbReference>
<reference evidence="8" key="1">
    <citation type="journal article" date="2013" name="ISME J.">
        <title>A small predatory core genome in the divergent marine Bacteriovorax marinus SJ and the terrestrial Bdellovibrio bacteriovorus.</title>
        <authorList>
            <person name="Crossman L.C."/>
            <person name="Chen H."/>
            <person name="Cerdeno-Tarraga A.M."/>
            <person name="Brooks K."/>
            <person name="Quail M.A."/>
            <person name="Pineiro S.A."/>
            <person name="Hobley L."/>
            <person name="Sockett R.E."/>
            <person name="Bentley S.D."/>
            <person name="Parkhill J."/>
            <person name="Williams H.N."/>
            <person name="Stine O.C."/>
        </authorList>
    </citation>
    <scope>NUCLEOTIDE SEQUENCE [LARGE SCALE GENOMIC DNA]</scope>
    <source>
        <strain evidence="8">ATCC BAA-682 / DSM 15412 / SJ</strain>
    </source>
</reference>
<dbReference type="PROSITE" id="PS00688">
    <property type="entry name" value="SIGMA54_INTERACT_3"/>
    <property type="match status" value="1"/>
</dbReference>